<feature type="non-terminal residue" evidence="1">
    <location>
        <position position="1"/>
    </location>
</feature>
<name>A0A367ILS3_RHIST</name>
<evidence type="ECO:0000313" key="1">
    <source>
        <dbReference type="EMBL" id="RCH78619.1"/>
    </source>
</evidence>
<dbReference type="OrthoDB" id="2277358at2759"/>
<dbReference type="EMBL" id="PJQM01007105">
    <property type="protein sequence ID" value="RCH78619.1"/>
    <property type="molecule type" value="Genomic_DNA"/>
</dbReference>
<sequence length="208" mass="24152">KPFSNNYLAEPNLKDVCNVIDDSKFNWAKLGFFDGEEELVSMTKQLKRKGSLVDHRFIYKADGVVRLQEAHDIEICVVEVSGKYLNQETRKIYFDHHKANYGCLAMLKTIADQYKYASVDVFEKLKIYFVHAADNKIKLWSLYFQDEIYHFWREGVLNVEPKFEDKEIYNSGKIPKLLSDIINPSIVKLAENELKKGMANLGPFDSPE</sequence>
<dbReference type="AlphaFoldDB" id="A0A367ILS3"/>
<protein>
    <submittedName>
        <fullName evidence="1">Uncharacterized protein</fullName>
    </submittedName>
</protein>
<feature type="non-terminal residue" evidence="1">
    <location>
        <position position="208"/>
    </location>
</feature>
<comment type="caution">
    <text evidence="1">The sequence shown here is derived from an EMBL/GenBank/DDBJ whole genome shotgun (WGS) entry which is preliminary data.</text>
</comment>
<keyword evidence="2" id="KW-1185">Reference proteome</keyword>
<organism evidence="1 2">
    <name type="scientific">Rhizopus stolonifer</name>
    <name type="common">Rhizopus nigricans</name>
    <dbReference type="NCBI Taxonomy" id="4846"/>
    <lineage>
        <taxon>Eukaryota</taxon>
        <taxon>Fungi</taxon>
        <taxon>Fungi incertae sedis</taxon>
        <taxon>Mucoromycota</taxon>
        <taxon>Mucoromycotina</taxon>
        <taxon>Mucoromycetes</taxon>
        <taxon>Mucorales</taxon>
        <taxon>Mucorineae</taxon>
        <taxon>Rhizopodaceae</taxon>
        <taxon>Rhizopus</taxon>
    </lineage>
</organism>
<evidence type="ECO:0000313" key="2">
    <source>
        <dbReference type="Proteomes" id="UP000253551"/>
    </source>
</evidence>
<dbReference type="Proteomes" id="UP000253551">
    <property type="component" value="Unassembled WGS sequence"/>
</dbReference>
<proteinExistence type="predicted"/>
<reference evidence="1 2" key="1">
    <citation type="journal article" date="2018" name="G3 (Bethesda)">
        <title>Phylogenetic and Phylogenomic Definition of Rhizopus Species.</title>
        <authorList>
            <person name="Gryganskyi A.P."/>
            <person name="Golan J."/>
            <person name="Dolatabadi S."/>
            <person name="Mondo S."/>
            <person name="Robb S."/>
            <person name="Idnurm A."/>
            <person name="Muszewska A."/>
            <person name="Steczkiewicz K."/>
            <person name="Masonjones S."/>
            <person name="Liao H.L."/>
            <person name="Gajdeczka M.T."/>
            <person name="Anike F."/>
            <person name="Vuek A."/>
            <person name="Anishchenko I.M."/>
            <person name="Voigt K."/>
            <person name="de Hoog G.S."/>
            <person name="Smith M.E."/>
            <person name="Heitman J."/>
            <person name="Vilgalys R."/>
            <person name="Stajich J.E."/>
        </authorList>
    </citation>
    <scope>NUCLEOTIDE SEQUENCE [LARGE SCALE GENOMIC DNA]</scope>
    <source>
        <strain evidence="1 2">LSU 92-RS-03</strain>
    </source>
</reference>
<gene>
    <name evidence="1" type="ORF">CU098_002749</name>
</gene>
<accession>A0A367ILS3</accession>